<evidence type="ECO:0000313" key="4">
    <source>
        <dbReference type="EMBL" id="MEW9503625.1"/>
    </source>
</evidence>
<proteinExistence type="inferred from homology"/>
<dbReference type="PANTHER" id="PTHR43201">
    <property type="entry name" value="ACYL-COA SYNTHETASE"/>
    <property type="match status" value="1"/>
</dbReference>
<evidence type="ECO:0000313" key="5">
    <source>
        <dbReference type="Proteomes" id="UP001556040"/>
    </source>
</evidence>
<dbReference type="Proteomes" id="UP001556040">
    <property type="component" value="Unassembled WGS sequence"/>
</dbReference>
<dbReference type="InterPro" id="IPR020845">
    <property type="entry name" value="AMP-binding_CS"/>
</dbReference>
<evidence type="ECO:0000256" key="1">
    <source>
        <dbReference type="ARBA" id="ARBA00006432"/>
    </source>
</evidence>
<gene>
    <name evidence="4" type="ORF">AB1471_18030</name>
</gene>
<dbReference type="InterPro" id="IPR000873">
    <property type="entry name" value="AMP-dep_synth/lig_dom"/>
</dbReference>
<feature type="non-terminal residue" evidence="4">
    <location>
        <position position="76"/>
    </location>
</feature>
<comment type="caution">
    <text evidence="4">The sequence shown here is derived from an EMBL/GenBank/DDBJ whole genome shotgun (WGS) entry which is preliminary data.</text>
</comment>
<feature type="domain" description="AMP-dependent synthetase/ligase" evidence="3">
    <location>
        <begin position="2"/>
        <end position="75"/>
    </location>
</feature>
<evidence type="ECO:0000256" key="2">
    <source>
        <dbReference type="ARBA" id="ARBA00022598"/>
    </source>
</evidence>
<dbReference type="RefSeq" id="WP_367781086.1">
    <property type="nucleotide sequence ID" value="NZ_JBFMIA010000323.1"/>
</dbReference>
<comment type="similarity">
    <text evidence="1">Belongs to the ATP-dependent AMP-binding enzyme family.</text>
</comment>
<evidence type="ECO:0000259" key="3">
    <source>
        <dbReference type="Pfam" id="PF00501"/>
    </source>
</evidence>
<sequence>SIAFVAYTSGSTGRPKGALLSHRAHSWVAEMISTDRDFSPSDRMIVAAPLYHKHGMNSIKCVLYGGSTVVLMPKFN</sequence>
<dbReference type="PROSITE" id="PS00455">
    <property type="entry name" value="AMP_BINDING"/>
    <property type="match status" value="1"/>
</dbReference>
<dbReference type="SUPFAM" id="SSF56801">
    <property type="entry name" value="Acetyl-CoA synthetase-like"/>
    <property type="match status" value="1"/>
</dbReference>
<name>A0ABV3Q8C5_9BACL</name>
<organism evidence="4 5">
    <name type="scientific">Jeotgalibacillus marinus</name>
    <dbReference type="NCBI Taxonomy" id="86667"/>
    <lineage>
        <taxon>Bacteria</taxon>
        <taxon>Bacillati</taxon>
        <taxon>Bacillota</taxon>
        <taxon>Bacilli</taxon>
        <taxon>Bacillales</taxon>
        <taxon>Caryophanaceae</taxon>
        <taxon>Jeotgalibacillus</taxon>
    </lineage>
</organism>
<dbReference type="EMBL" id="JBFMIA010000323">
    <property type="protein sequence ID" value="MEW9503625.1"/>
    <property type="molecule type" value="Genomic_DNA"/>
</dbReference>
<dbReference type="Pfam" id="PF00501">
    <property type="entry name" value="AMP-binding"/>
    <property type="match status" value="1"/>
</dbReference>
<protein>
    <submittedName>
        <fullName evidence="4">AMP-binding protein</fullName>
    </submittedName>
</protein>
<accession>A0ABV3Q8C5</accession>
<feature type="non-terminal residue" evidence="4">
    <location>
        <position position="1"/>
    </location>
</feature>
<dbReference type="InterPro" id="IPR042099">
    <property type="entry name" value="ANL_N_sf"/>
</dbReference>
<dbReference type="Gene3D" id="3.40.50.12780">
    <property type="entry name" value="N-terminal domain of ligase-like"/>
    <property type="match status" value="1"/>
</dbReference>
<dbReference type="PANTHER" id="PTHR43201:SF5">
    <property type="entry name" value="MEDIUM-CHAIN ACYL-COA LIGASE ACSF2, MITOCHONDRIAL"/>
    <property type="match status" value="1"/>
</dbReference>
<keyword evidence="2" id="KW-0436">Ligase</keyword>
<keyword evidence="5" id="KW-1185">Reference proteome</keyword>
<reference evidence="4 5" key="1">
    <citation type="journal article" date="1979" name="Int. J. Syst. Evol. Microbiol.">
        <title>Bacillus globisporus subsp. marinus subsp. nov.</title>
        <authorList>
            <person name="Liu H."/>
        </authorList>
    </citation>
    <scope>NUCLEOTIDE SEQUENCE [LARGE SCALE GENOMIC DNA]</scope>
    <source>
        <strain evidence="4 5">DSM 1297</strain>
    </source>
</reference>